<reference evidence="2" key="1">
    <citation type="submission" date="2016-11" db="EMBL/GenBank/DDBJ databases">
        <authorList>
            <person name="Varghese N."/>
            <person name="Submissions S."/>
        </authorList>
    </citation>
    <scope>NUCLEOTIDE SEQUENCE [LARGE SCALE GENOMIC DNA]</scope>
    <source>
        <strain evidence="2">DSM 27370</strain>
    </source>
</reference>
<organism evidence="1 2">
    <name type="scientific">Dysgonomonas macrotermitis</name>
    <dbReference type="NCBI Taxonomy" id="1346286"/>
    <lineage>
        <taxon>Bacteria</taxon>
        <taxon>Pseudomonadati</taxon>
        <taxon>Bacteroidota</taxon>
        <taxon>Bacteroidia</taxon>
        <taxon>Bacteroidales</taxon>
        <taxon>Dysgonomonadaceae</taxon>
        <taxon>Dysgonomonas</taxon>
    </lineage>
</organism>
<protein>
    <submittedName>
        <fullName evidence="1">Uncharacterized protein</fullName>
    </submittedName>
</protein>
<proteinExistence type="predicted"/>
<evidence type="ECO:0000313" key="2">
    <source>
        <dbReference type="Proteomes" id="UP000184480"/>
    </source>
</evidence>
<sequence length="828" mass="89619">MADKYKTIKISDFPDGTLTPGLLVPAVDANNNSVKVTLEQLQGNKGADGHSPVVTVGANGNWLIDGVDSGNPSKGADGEVTLVQLATKADKVNSETQAAAYFKPAVDSNDGSSGATDLTTAFRATETGAANGYLFSGYNSWYFNGIGSTLTGVGVFIQKTTSTNTNRFLMMKLKPATTYELRNVKTGYQDLFPPIVDYDPESAAMDFTKRSIPDAPAPANNLWVYDNTAPYQNVTQRHMASVLLFASAASGTEPVTGTTAYPSYVAYPEWGNPFKFTTPNVELWLVVPVFCSDANFFTNSGAILTTKMDWFRFDIRNEIELYEYAGSSTTGSAAALTDVSGNELQSFDFENVVSDTVTKIKGISSSSGGGSSTTLKNRFVTDLRPQYPTSSDLPIVPNVILEATGGLPTAAPTTGGNNLGYLDFYFEVDGDGGLFYIPSFTNYTTMTDGNTLIPFIMYDENKKEIPWGDKTLGVPMAPPAVVFTQTNIPNSYYARVQTGLIPRGLGCKFVRFNIANVSSFKTTYDQDLPEKRDYRFWKIYQDPDSDSGEETGLEVSIKGGDLKDVGVFPDSDTLYTLPNLRVSSDQIYDGETPIAKYDINMRGLNSFVGSFNTCLDQVYASKEKALHCFVGHFVNYPEIEALIATQRAVCKNRNIPFIDLAAISGLTNFAKNVNSDGTSVNNLMNWTSDGLHPGMDDGSQALANLLTQLLTGQLRSIYGDMTGMRVKLVGDSITVGATYNDWGGVAWAQFLRRACVALGATVTISGGSGMTLRATNLDGIDTGNTMTGGDPSIFKSEVIGSLSTIDLIIWQIGVNDFTNDKRDFQLNW</sequence>
<keyword evidence="2" id="KW-1185">Reference proteome</keyword>
<dbReference type="STRING" id="1346286.SAMN05444362_12112"/>
<dbReference type="RefSeq" id="WP_062184217.1">
    <property type="nucleotide sequence ID" value="NZ_BBXL01000026.1"/>
</dbReference>
<dbReference type="Proteomes" id="UP000184480">
    <property type="component" value="Unassembled WGS sequence"/>
</dbReference>
<name>A0A1M5ITU7_9BACT</name>
<evidence type="ECO:0000313" key="1">
    <source>
        <dbReference type="EMBL" id="SHG31595.1"/>
    </source>
</evidence>
<dbReference type="AlphaFoldDB" id="A0A1M5ITU7"/>
<accession>A0A1M5ITU7</accession>
<dbReference type="SUPFAM" id="SSF52266">
    <property type="entry name" value="SGNH hydrolase"/>
    <property type="match status" value="2"/>
</dbReference>
<dbReference type="EMBL" id="FQUC01000021">
    <property type="protein sequence ID" value="SHG31595.1"/>
    <property type="molecule type" value="Genomic_DNA"/>
</dbReference>
<dbReference type="OrthoDB" id="1151433at2"/>
<gene>
    <name evidence="1" type="ORF">SAMN05444362_12112</name>
</gene>